<name>A0A8A4ZJT3_9MICO</name>
<dbReference type="EMBL" id="CP071868">
    <property type="protein sequence ID" value="QTE29858.1"/>
    <property type="molecule type" value="Genomic_DNA"/>
</dbReference>
<accession>A0A8A4ZJT3</accession>
<sequence length="113" mass="12289">MRTLLRQTGTAPEWTAAWSTALAELEIGVDEAEALLRAGTDDPLPPARPWLPPSHLGVLPAPLRERAQALVARQLRVAQSLAEAADLSRRHLRVLDQVRPVAETTPVYLDTAG</sequence>
<dbReference type="KEGG" id="psic:J4E96_02150"/>
<evidence type="ECO:0000313" key="1">
    <source>
        <dbReference type="EMBL" id="QTE29858.1"/>
    </source>
</evidence>
<dbReference type="RefSeq" id="WP_227424166.1">
    <property type="nucleotide sequence ID" value="NZ_CP071868.1"/>
</dbReference>
<proteinExistence type="predicted"/>
<evidence type="ECO:0000313" key="2">
    <source>
        <dbReference type="Proteomes" id="UP000663937"/>
    </source>
</evidence>
<dbReference type="Proteomes" id="UP000663937">
    <property type="component" value="Chromosome"/>
</dbReference>
<dbReference type="AlphaFoldDB" id="A0A8A4ZJT3"/>
<reference evidence="1" key="1">
    <citation type="submission" date="2021-03" db="EMBL/GenBank/DDBJ databases">
        <title>Pengzhenrongella sicca gen. nov., sp. nov., a new member of suborder Micrococcineae isolated from High-Arctic tundra soil.</title>
        <authorList>
            <person name="Peng F."/>
        </authorList>
    </citation>
    <scope>NUCLEOTIDE SEQUENCE</scope>
    <source>
        <strain evidence="1">LRZ-2</strain>
    </source>
</reference>
<gene>
    <name evidence="1" type="ORF">J4E96_02150</name>
</gene>
<keyword evidence="2" id="KW-1185">Reference proteome</keyword>
<organism evidence="1 2">
    <name type="scientific">Pengzhenrongella sicca</name>
    <dbReference type="NCBI Taxonomy" id="2819238"/>
    <lineage>
        <taxon>Bacteria</taxon>
        <taxon>Bacillati</taxon>
        <taxon>Actinomycetota</taxon>
        <taxon>Actinomycetes</taxon>
        <taxon>Micrococcales</taxon>
        <taxon>Pengzhenrongella</taxon>
    </lineage>
</organism>
<protein>
    <submittedName>
        <fullName evidence="1">Uncharacterized protein</fullName>
    </submittedName>
</protein>